<accession>A0AAV4PFH4</accession>
<reference evidence="1 2" key="1">
    <citation type="submission" date="2021-06" db="EMBL/GenBank/DDBJ databases">
        <title>Caerostris extrusa draft genome.</title>
        <authorList>
            <person name="Kono N."/>
            <person name="Arakawa K."/>
        </authorList>
    </citation>
    <scope>NUCLEOTIDE SEQUENCE [LARGE SCALE GENOMIC DNA]</scope>
</reference>
<dbReference type="Proteomes" id="UP001054945">
    <property type="component" value="Unassembled WGS sequence"/>
</dbReference>
<sequence length="66" mass="7464">MIVEGQFFSLDNCQCGTITQVSKFYEGMVPADNADCHNKLELLRMFSGSHVGASEEQFFLNFHCQI</sequence>
<protein>
    <submittedName>
        <fullName evidence="1">Uncharacterized protein</fullName>
    </submittedName>
</protein>
<name>A0AAV4PFH4_CAEEX</name>
<gene>
    <name evidence="1" type="ORF">CEXT_339871</name>
</gene>
<dbReference type="AlphaFoldDB" id="A0AAV4PFH4"/>
<proteinExistence type="predicted"/>
<comment type="caution">
    <text evidence="1">The sequence shown here is derived from an EMBL/GenBank/DDBJ whole genome shotgun (WGS) entry which is preliminary data.</text>
</comment>
<dbReference type="EMBL" id="BPLR01004414">
    <property type="protein sequence ID" value="GIX94715.1"/>
    <property type="molecule type" value="Genomic_DNA"/>
</dbReference>
<organism evidence="1 2">
    <name type="scientific">Caerostris extrusa</name>
    <name type="common">Bark spider</name>
    <name type="synonym">Caerostris bankana</name>
    <dbReference type="NCBI Taxonomy" id="172846"/>
    <lineage>
        <taxon>Eukaryota</taxon>
        <taxon>Metazoa</taxon>
        <taxon>Ecdysozoa</taxon>
        <taxon>Arthropoda</taxon>
        <taxon>Chelicerata</taxon>
        <taxon>Arachnida</taxon>
        <taxon>Araneae</taxon>
        <taxon>Araneomorphae</taxon>
        <taxon>Entelegynae</taxon>
        <taxon>Araneoidea</taxon>
        <taxon>Araneidae</taxon>
        <taxon>Caerostris</taxon>
    </lineage>
</organism>
<keyword evidence="2" id="KW-1185">Reference proteome</keyword>
<evidence type="ECO:0000313" key="2">
    <source>
        <dbReference type="Proteomes" id="UP001054945"/>
    </source>
</evidence>
<evidence type="ECO:0000313" key="1">
    <source>
        <dbReference type="EMBL" id="GIX94715.1"/>
    </source>
</evidence>